<dbReference type="GO" id="GO:0006508">
    <property type="term" value="P:proteolysis"/>
    <property type="evidence" value="ECO:0007669"/>
    <property type="project" value="InterPro"/>
</dbReference>
<dbReference type="InterPro" id="IPR018114">
    <property type="entry name" value="TRYPSIN_HIS"/>
</dbReference>
<dbReference type="PRINTS" id="PR00722">
    <property type="entry name" value="CHYMOTRYPSIN"/>
</dbReference>
<proteinExistence type="inferred from homology"/>
<reference evidence="4 5" key="1">
    <citation type="submission" date="2024-05" db="EMBL/GenBank/DDBJ databases">
        <authorList>
            <person name="Wallberg A."/>
        </authorList>
    </citation>
    <scope>NUCLEOTIDE SEQUENCE [LARGE SCALE GENOMIC DNA]</scope>
</reference>
<accession>A0AAV2RWC8</accession>
<feature type="non-terminal residue" evidence="4">
    <location>
        <position position="1"/>
    </location>
</feature>
<dbReference type="PANTHER" id="PTHR24252:SF7">
    <property type="entry name" value="HYALIN"/>
    <property type="match status" value="1"/>
</dbReference>
<dbReference type="SMART" id="SM00020">
    <property type="entry name" value="Tryp_SPc"/>
    <property type="match status" value="1"/>
</dbReference>
<organism evidence="4 5">
    <name type="scientific">Meganyctiphanes norvegica</name>
    <name type="common">Northern krill</name>
    <name type="synonym">Thysanopoda norvegica</name>
    <dbReference type="NCBI Taxonomy" id="48144"/>
    <lineage>
        <taxon>Eukaryota</taxon>
        <taxon>Metazoa</taxon>
        <taxon>Ecdysozoa</taxon>
        <taxon>Arthropoda</taxon>
        <taxon>Crustacea</taxon>
        <taxon>Multicrustacea</taxon>
        <taxon>Malacostraca</taxon>
        <taxon>Eumalacostraca</taxon>
        <taxon>Eucarida</taxon>
        <taxon>Euphausiacea</taxon>
        <taxon>Euphausiidae</taxon>
        <taxon>Meganyctiphanes</taxon>
    </lineage>
</organism>
<gene>
    <name evidence="4" type="ORF">MNOR_LOCUS29133</name>
</gene>
<dbReference type="SUPFAM" id="SSF50494">
    <property type="entry name" value="Trypsin-like serine proteases"/>
    <property type="match status" value="1"/>
</dbReference>
<evidence type="ECO:0000256" key="2">
    <source>
        <dbReference type="ARBA" id="ARBA00024195"/>
    </source>
</evidence>
<dbReference type="FunFam" id="2.40.10.10:FF:000068">
    <property type="entry name" value="transmembrane protease serine 2"/>
    <property type="match status" value="1"/>
</dbReference>
<evidence type="ECO:0000313" key="4">
    <source>
        <dbReference type="EMBL" id="CAL4142509.1"/>
    </source>
</evidence>
<dbReference type="Pfam" id="PF00089">
    <property type="entry name" value="Trypsin"/>
    <property type="match status" value="1"/>
</dbReference>
<evidence type="ECO:0000259" key="3">
    <source>
        <dbReference type="PROSITE" id="PS50240"/>
    </source>
</evidence>
<dbReference type="Gene3D" id="2.40.10.10">
    <property type="entry name" value="Trypsin-like serine proteases"/>
    <property type="match status" value="1"/>
</dbReference>
<dbReference type="PANTHER" id="PTHR24252">
    <property type="entry name" value="ACROSIN-RELATED"/>
    <property type="match status" value="1"/>
</dbReference>
<keyword evidence="1" id="KW-1015">Disulfide bond</keyword>
<dbReference type="InterPro" id="IPR009003">
    <property type="entry name" value="Peptidase_S1_PA"/>
</dbReference>
<dbReference type="InterPro" id="IPR043504">
    <property type="entry name" value="Peptidase_S1_PA_chymotrypsin"/>
</dbReference>
<dbReference type="PROSITE" id="PS50240">
    <property type="entry name" value="TRYPSIN_DOM"/>
    <property type="match status" value="1"/>
</dbReference>
<protein>
    <recommendedName>
        <fullName evidence="3">Peptidase S1 domain-containing protein</fullName>
    </recommendedName>
</protein>
<evidence type="ECO:0000313" key="5">
    <source>
        <dbReference type="Proteomes" id="UP001497623"/>
    </source>
</evidence>
<dbReference type="CDD" id="cd00190">
    <property type="entry name" value="Tryp_SPc"/>
    <property type="match status" value="1"/>
</dbReference>
<dbReference type="FunFam" id="2.40.10.10:FF:000002">
    <property type="entry name" value="Transmembrane protease serine"/>
    <property type="match status" value="1"/>
</dbReference>
<feature type="domain" description="Peptidase S1" evidence="3">
    <location>
        <begin position="1"/>
        <end position="214"/>
    </location>
</feature>
<sequence length="221" mass="24455">RRLFCGGVIVSDTHILTAAHCMTRKKASKVWIVAAEHNWNDPNHTRITRFIKKIHYHKKFKPGFESRADVAILELYHPLPLTVPSVRTLCLPDPEAEDFAGRIGTVAGWGITSIHTEELSNKLQVIQVPIWNNTECRKTGFGKNILKHMLCAGEVEGGIDACTGDSGAGLSIENEGRHLLVGTVSFGFSCALPRWPGVYTRTSSFSSWIEEIIKSGITCEN</sequence>
<dbReference type="EMBL" id="CAXKWB010033250">
    <property type="protein sequence ID" value="CAL4142509.1"/>
    <property type="molecule type" value="Genomic_DNA"/>
</dbReference>
<keyword evidence="5" id="KW-1185">Reference proteome</keyword>
<dbReference type="InterPro" id="IPR001314">
    <property type="entry name" value="Peptidase_S1A"/>
</dbReference>
<comment type="caution">
    <text evidence="4">The sequence shown here is derived from an EMBL/GenBank/DDBJ whole genome shotgun (WGS) entry which is preliminary data.</text>
</comment>
<name>A0AAV2RWC8_MEGNR</name>
<dbReference type="PROSITE" id="PS00134">
    <property type="entry name" value="TRYPSIN_HIS"/>
    <property type="match status" value="1"/>
</dbReference>
<dbReference type="GO" id="GO:0004252">
    <property type="term" value="F:serine-type endopeptidase activity"/>
    <property type="evidence" value="ECO:0007669"/>
    <property type="project" value="InterPro"/>
</dbReference>
<dbReference type="AlphaFoldDB" id="A0AAV2RWC8"/>
<evidence type="ECO:0000256" key="1">
    <source>
        <dbReference type="ARBA" id="ARBA00023157"/>
    </source>
</evidence>
<comment type="similarity">
    <text evidence="2">Belongs to the peptidase S1 family. CLIP subfamily.</text>
</comment>
<dbReference type="InterPro" id="IPR001254">
    <property type="entry name" value="Trypsin_dom"/>
</dbReference>
<dbReference type="Proteomes" id="UP001497623">
    <property type="component" value="Unassembled WGS sequence"/>
</dbReference>